<dbReference type="EMBL" id="SJSK01000004">
    <property type="protein sequence ID" value="TCC89506.1"/>
    <property type="molecule type" value="Genomic_DNA"/>
</dbReference>
<reference evidence="1 2" key="1">
    <citation type="submission" date="2019-02" db="EMBL/GenBank/DDBJ databases">
        <title>Pedobacter sp. RP-1-13 sp. nov., isolated from Arctic soil.</title>
        <authorList>
            <person name="Dahal R.H."/>
        </authorList>
    </citation>
    <scope>NUCLEOTIDE SEQUENCE [LARGE SCALE GENOMIC DNA]</scope>
    <source>
        <strain evidence="1 2">RP-1-13</strain>
    </source>
</reference>
<dbReference type="Proteomes" id="UP000292884">
    <property type="component" value="Unassembled WGS sequence"/>
</dbReference>
<sequence length="175" mass="20117">MKKLGIPFLVILLAFSCNLKDKDKANAKPYFDLAGYFKKEAIRLSKTNPILNKTVFINGKEEQKNINIKNWDQEFKSFIDADINKASWNGSFNATIAGGLTTYTSHSEKIPVKKLEISLENNRLTSIKVYITNANDLYTSQDSLSYYPDSLYQIKKTQHIKLMETKQYRITGKFK</sequence>
<keyword evidence="2" id="KW-1185">Reference proteome</keyword>
<protein>
    <submittedName>
        <fullName evidence="1">Uncharacterized protein</fullName>
    </submittedName>
</protein>
<proteinExistence type="predicted"/>
<accession>A0A4V2MI91</accession>
<name>A0A4V2MI91_9SPHI</name>
<dbReference type="OrthoDB" id="794757at2"/>
<dbReference type="AlphaFoldDB" id="A0A4V2MI91"/>
<dbReference type="PROSITE" id="PS51257">
    <property type="entry name" value="PROKAR_LIPOPROTEIN"/>
    <property type="match status" value="1"/>
</dbReference>
<organism evidence="1 2">
    <name type="scientific">Pedobacter frigiditerrae</name>
    <dbReference type="NCBI Taxonomy" id="2530452"/>
    <lineage>
        <taxon>Bacteria</taxon>
        <taxon>Pseudomonadati</taxon>
        <taxon>Bacteroidota</taxon>
        <taxon>Sphingobacteriia</taxon>
        <taxon>Sphingobacteriales</taxon>
        <taxon>Sphingobacteriaceae</taxon>
        <taxon>Pedobacter</taxon>
    </lineage>
</organism>
<gene>
    <name evidence="1" type="ORF">EZ428_17600</name>
</gene>
<comment type="caution">
    <text evidence="1">The sequence shown here is derived from an EMBL/GenBank/DDBJ whole genome shotgun (WGS) entry which is preliminary data.</text>
</comment>
<evidence type="ECO:0000313" key="1">
    <source>
        <dbReference type="EMBL" id="TCC89506.1"/>
    </source>
</evidence>
<dbReference type="RefSeq" id="WP_131554493.1">
    <property type="nucleotide sequence ID" value="NZ_SJSK01000004.1"/>
</dbReference>
<evidence type="ECO:0000313" key="2">
    <source>
        <dbReference type="Proteomes" id="UP000292884"/>
    </source>
</evidence>